<sequence>LVPQSPDDEPAEKLLERIKAEKDNFDKEKSSRKIWKRKTKLRRKA</sequence>
<protein>
    <submittedName>
        <fullName evidence="2">Uncharacterized protein</fullName>
    </submittedName>
</protein>
<evidence type="ECO:0000313" key="2">
    <source>
        <dbReference type="EMBL" id="GAI38404.1"/>
    </source>
</evidence>
<reference evidence="2" key="1">
    <citation type="journal article" date="2014" name="Front. Microbiol.">
        <title>High frequency of phylogenetically diverse reductive dehalogenase-homologous genes in deep subseafloor sedimentary metagenomes.</title>
        <authorList>
            <person name="Kawai M."/>
            <person name="Futagami T."/>
            <person name="Toyoda A."/>
            <person name="Takaki Y."/>
            <person name="Nishi S."/>
            <person name="Hori S."/>
            <person name="Arai W."/>
            <person name="Tsubouchi T."/>
            <person name="Morono Y."/>
            <person name="Uchiyama I."/>
            <person name="Ito T."/>
            <person name="Fujiyama A."/>
            <person name="Inagaki F."/>
            <person name="Takami H."/>
        </authorList>
    </citation>
    <scope>NUCLEOTIDE SEQUENCE</scope>
    <source>
        <strain evidence="2">Expedition CK06-06</strain>
    </source>
</reference>
<accession>X1Q576</accession>
<name>X1Q576_9ZZZZ</name>
<dbReference type="AlphaFoldDB" id="X1Q576"/>
<feature type="non-terminal residue" evidence="2">
    <location>
        <position position="1"/>
    </location>
</feature>
<evidence type="ECO:0000256" key="1">
    <source>
        <dbReference type="SAM" id="MobiDB-lite"/>
    </source>
</evidence>
<comment type="caution">
    <text evidence="2">The sequence shown here is derived from an EMBL/GenBank/DDBJ whole genome shotgun (WGS) entry which is preliminary data.</text>
</comment>
<proteinExistence type="predicted"/>
<feature type="region of interest" description="Disordered" evidence="1">
    <location>
        <begin position="26"/>
        <end position="45"/>
    </location>
</feature>
<gene>
    <name evidence="2" type="ORF">S06H3_47978</name>
</gene>
<organism evidence="2">
    <name type="scientific">marine sediment metagenome</name>
    <dbReference type="NCBI Taxonomy" id="412755"/>
    <lineage>
        <taxon>unclassified sequences</taxon>
        <taxon>metagenomes</taxon>
        <taxon>ecological metagenomes</taxon>
    </lineage>
</organism>
<feature type="compositionally biased region" description="Basic residues" evidence="1">
    <location>
        <begin position="32"/>
        <end position="45"/>
    </location>
</feature>
<dbReference type="EMBL" id="BARV01030181">
    <property type="protein sequence ID" value="GAI38404.1"/>
    <property type="molecule type" value="Genomic_DNA"/>
</dbReference>